<sequence length="682" mass="70235">MKKKYFILWVAIFVSGIAMAQELQKNFINYQGVARNGADQLMANENMTLGITLKTGSATGAAVYAENHSITTDANGVFSVKIGNGDSVSGNFDNIPWGNEATFVTVQVNGTEIGTTEMMAVPYALSSGDAPQQADEVPYDNAASGLTATNTQEAIDELMGSSTIDADADPTNELQTISFDATSNQISLTDGGTITIPSGGTDADTDPTNELQDISLSGTGLSISDGSTIDLSAILPPGGTDDQNAAEVPFDNSASGLTATDAQAAIDELAASGVVDTDNQNLTYDAATNILEIEDGNTVDLSSLSGGGGSAWSQDGDDVYYDTGKVGIGIIPNGLHQIHDPLESYTQYTVDAYGSESGDGLVIGLSDGGLFGPVAQITNREEGPFIIGNGGMSNLILDRLGNIETAEDLYVGGAISSASLNGVGTRNVMADADGNLVIGAGSSGSSLWSQADEDINYTGGNVGIGVFVPTGRTEIAANSTTSFPQLVLNEDGDDFARLAFKNTFHAGAQWHIAGTARNGFSGATNSKLNFWFTNDNGAADRLTITGAGNVGIGTTDPASKLDVSGDIRTSGEVHRPSTGAANMVPIAYGNIAADGSIISGSGNFTVNRIRAGNYQITIIGEAYDDGYTALLTPYNNGGVSGFMQGSVGSDDKLFVRHISRIAGAAGSAIDIDSPIGFLVYKP</sequence>
<organism evidence="2 3">
    <name type="scientific">Aggregatimonas sangjinii</name>
    <dbReference type="NCBI Taxonomy" id="2583587"/>
    <lineage>
        <taxon>Bacteria</taxon>
        <taxon>Pseudomonadati</taxon>
        <taxon>Bacteroidota</taxon>
        <taxon>Flavobacteriia</taxon>
        <taxon>Flavobacteriales</taxon>
        <taxon>Flavobacteriaceae</taxon>
        <taxon>Aggregatimonas</taxon>
    </lineage>
</organism>
<gene>
    <name evidence="2" type="ORF">FGM00_16335</name>
</gene>
<protein>
    <submittedName>
        <fullName evidence="2">Uncharacterized protein</fullName>
    </submittedName>
</protein>
<dbReference type="Proteomes" id="UP000310017">
    <property type="component" value="Chromosome"/>
</dbReference>
<evidence type="ECO:0000256" key="1">
    <source>
        <dbReference type="SAM" id="SignalP"/>
    </source>
</evidence>
<name>A0A5B7SXH0_9FLAO</name>
<evidence type="ECO:0000313" key="3">
    <source>
        <dbReference type="Proteomes" id="UP000310017"/>
    </source>
</evidence>
<dbReference type="RefSeq" id="WP_138853938.1">
    <property type="nucleotide sequence ID" value="NZ_CP040710.1"/>
</dbReference>
<dbReference type="AlphaFoldDB" id="A0A5B7SXH0"/>
<keyword evidence="1" id="KW-0732">Signal</keyword>
<reference evidence="2 3" key="1">
    <citation type="submission" date="2019-05" db="EMBL/GenBank/DDBJ databases">
        <title>Genome sequencing of F202Z8.</title>
        <authorList>
            <person name="Kwon Y.M."/>
        </authorList>
    </citation>
    <scope>NUCLEOTIDE SEQUENCE [LARGE SCALE GENOMIC DNA]</scope>
    <source>
        <strain evidence="2 3">F202Z8</strain>
    </source>
</reference>
<dbReference type="EMBL" id="CP040710">
    <property type="protein sequence ID" value="QCX01601.1"/>
    <property type="molecule type" value="Genomic_DNA"/>
</dbReference>
<proteinExistence type="predicted"/>
<dbReference type="OrthoDB" id="1488700at2"/>
<feature type="chain" id="PRO_5022721658" evidence="1">
    <location>
        <begin position="21"/>
        <end position="682"/>
    </location>
</feature>
<evidence type="ECO:0000313" key="2">
    <source>
        <dbReference type="EMBL" id="QCX01601.1"/>
    </source>
</evidence>
<accession>A0A5B7SXH0</accession>
<feature type="signal peptide" evidence="1">
    <location>
        <begin position="1"/>
        <end position="20"/>
    </location>
</feature>
<dbReference type="KEGG" id="asag:FGM00_16335"/>
<keyword evidence="3" id="KW-1185">Reference proteome</keyword>